<dbReference type="PANTHER" id="PTHR12372:SF5">
    <property type="entry name" value="PECANEX-LIKE PROTEIN 2"/>
    <property type="match status" value="1"/>
</dbReference>
<dbReference type="PANTHER" id="PTHR12372">
    <property type="entry name" value="PECANEX"/>
    <property type="match status" value="1"/>
</dbReference>
<accession>A0A4Z2C5V1</accession>
<feature type="transmembrane region" description="Helical" evidence="1">
    <location>
        <begin position="12"/>
        <end position="31"/>
    </location>
</feature>
<name>A0A4Z2C5V1_9TELE</name>
<dbReference type="AlphaFoldDB" id="A0A4Z2C5V1"/>
<dbReference type="EMBL" id="SWLE01000005">
    <property type="protein sequence ID" value="TNM99553.1"/>
    <property type="molecule type" value="Genomic_DNA"/>
</dbReference>
<dbReference type="InterPro" id="IPR039797">
    <property type="entry name" value="Pecanex"/>
</dbReference>
<dbReference type="GO" id="GO:0016020">
    <property type="term" value="C:membrane"/>
    <property type="evidence" value="ECO:0007669"/>
    <property type="project" value="UniProtKB-SubCell"/>
</dbReference>
<gene>
    <name evidence="2" type="ORF">fugu_012586</name>
</gene>
<evidence type="ECO:0000313" key="2">
    <source>
        <dbReference type="EMBL" id="TNM99553.1"/>
    </source>
</evidence>
<dbReference type="Proteomes" id="UP000516260">
    <property type="component" value="Chromosome 13"/>
</dbReference>
<evidence type="ECO:0000313" key="3">
    <source>
        <dbReference type="Proteomes" id="UP000516260"/>
    </source>
</evidence>
<proteinExistence type="inferred from homology"/>
<comment type="caution">
    <text evidence="2">The sequence shown here is derived from an EMBL/GenBank/DDBJ whole genome shotgun (WGS) entry which is preliminary data.</text>
</comment>
<protein>
    <recommendedName>
        <fullName evidence="1">Pecanex-like protein</fullName>
    </recommendedName>
</protein>
<comment type="caution">
    <text evidence="1">Lacks conserved residue(s) required for the propagation of feature annotation.</text>
</comment>
<evidence type="ECO:0000256" key="1">
    <source>
        <dbReference type="RuleBase" id="RU367089"/>
    </source>
</evidence>
<keyword evidence="1" id="KW-1133">Transmembrane helix</keyword>
<reference evidence="2 3" key="1">
    <citation type="submission" date="2019-04" db="EMBL/GenBank/DDBJ databases">
        <title>The sequence and de novo assembly of Takifugu bimaculatus genome using PacBio and Hi-C technologies.</title>
        <authorList>
            <person name="Xu P."/>
            <person name="Liu B."/>
            <person name="Zhou Z."/>
        </authorList>
    </citation>
    <scope>NUCLEOTIDE SEQUENCE [LARGE SCALE GENOMIC DNA]</scope>
    <source>
        <strain evidence="2">TB-2018</strain>
        <tissue evidence="2">Muscle</tissue>
    </source>
</reference>
<sequence>MMPLSLHLALPPTTMALSIYCTFTTIFFILIKLANYRLHLMFDEGEAVVCNSLSDLSKGPDKKSNASDSCVPASVRKSSTVPDSVAMMMLAQKHSSPVIQVTIKQTETNPGLIGVESSKSSEVEKIPEGAC</sequence>
<keyword evidence="3" id="KW-1185">Reference proteome</keyword>
<keyword evidence="1" id="KW-0472">Membrane</keyword>
<organism evidence="2 3">
    <name type="scientific">Takifugu bimaculatus</name>
    <dbReference type="NCBI Taxonomy" id="433685"/>
    <lineage>
        <taxon>Eukaryota</taxon>
        <taxon>Metazoa</taxon>
        <taxon>Chordata</taxon>
        <taxon>Craniata</taxon>
        <taxon>Vertebrata</taxon>
        <taxon>Euteleostomi</taxon>
        <taxon>Actinopterygii</taxon>
        <taxon>Neopterygii</taxon>
        <taxon>Teleostei</taxon>
        <taxon>Neoteleostei</taxon>
        <taxon>Acanthomorphata</taxon>
        <taxon>Eupercaria</taxon>
        <taxon>Tetraodontiformes</taxon>
        <taxon>Tetradontoidea</taxon>
        <taxon>Tetraodontidae</taxon>
        <taxon>Takifugu</taxon>
    </lineage>
</organism>
<comment type="similarity">
    <text evidence="1">Belongs to the pecanex family.</text>
</comment>
<comment type="subcellular location">
    <subcellularLocation>
        <location evidence="1">Membrane</location>
        <topology evidence="1">Multi-pass membrane protein</topology>
    </subcellularLocation>
</comment>
<keyword evidence="1" id="KW-0812">Transmembrane</keyword>